<evidence type="ECO:0000256" key="1">
    <source>
        <dbReference type="SAM" id="MobiDB-lite"/>
    </source>
</evidence>
<dbReference type="Proteomes" id="UP001519535">
    <property type="component" value="Unassembled WGS sequence"/>
</dbReference>
<evidence type="ECO:0000313" key="2">
    <source>
        <dbReference type="EMBL" id="MBS9536254.1"/>
    </source>
</evidence>
<sequence>MTPVNDVVNIADGGIPPWLVALIEMPDAPLPGAGADPMSDAISAVAQLLPPPLAARVQALRQREGRFADNLRTANREYGTTDDEGQQVLQQAGSQLGQIGGQLGQLGSMSGLFPQTSNFASLMQPALQAAQGGSHAATAGPALTAATHPSAAGAGPAADPGMMRMPSLPSMPSLPQAGHGPAGAPPPPTATTRPAAAGGGGGANSAGRGPSTTNLAERSGPPTPPPTTAAAGGIGRPGAGTAPVGAGGGMGPAGLSGKRDETGGHRSAMRAVPLLEYDLSEGDSDDDWGTAPSGAHHRGGYQALGGAEPGGGGPNTQDIAGHDGFNRGIGEYTLPDGSCPPGNFSFPNEPNIPPPADSLPGGGRWVVGVDGHPSGPGGGPPPQAPTSGEPRQVGKGELPIQVGRGSGWQEIGTVPPNGWGEDPAIVGQEAYKFRWVGESFDGSSGFRVR</sequence>
<gene>
    <name evidence="2" type="ORF">KIH27_21985</name>
</gene>
<name>A0ABS5RTF4_9MYCO</name>
<feature type="compositionally biased region" description="Low complexity" evidence="1">
    <location>
        <begin position="147"/>
        <end position="179"/>
    </location>
</feature>
<keyword evidence="3" id="KW-1185">Reference proteome</keyword>
<feature type="region of interest" description="Disordered" evidence="1">
    <location>
        <begin position="147"/>
        <end position="264"/>
    </location>
</feature>
<proteinExistence type="predicted"/>
<accession>A0ABS5RTF4</accession>
<feature type="compositionally biased region" description="Gly residues" evidence="1">
    <location>
        <begin position="245"/>
        <end position="254"/>
    </location>
</feature>
<dbReference type="RefSeq" id="WP_214095076.1">
    <property type="nucleotide sequence ID" value="NZ_JAHCLR010000103.1"/>
</dbReference>
<organism evidence="2 3">
    <name type="scientific">Mycolicibacter acidiphilus</name>
    <dbReference type="NCBI Taxonomy" id="2835306"/>
    <lineage>
        <taxon>Bacteria</taxon>
        <taxon>Bacillati</taxon>
        <taxon>Actinomycetota</taxon>
        <taxon>Actinomycetes</taxon>
        <taxon>Mycobacteriales</taxon>
        <taxon>Mycobacteriaceae</taxon>
        <taxon>Mycolicibacter</taxon>
    </lineage>
</organism>
<feature type="region of interest" description="Disordered" evidence="1">
    <location>
        <begin position="280"/>
        <end position="422"/>
    </location>
</feature>
<comment type="caution">
    <text evidence="2">The sequence shown here is derived from an EMBL/GenBank/DDBJ whole genome shotgun (WGS) entry which is preliminary data.</text>
</comment>
<reference evidence="2 3" key="1">
    <citation type="submission" date="2021-05" db="EMBL/GenBank/DDBJ databases">
        <title>Mycobacterium acidophilum sp. nov., an extremely acid-tolerant member of the genus Mycobacterium.</title>
        <authorList>
            <person name="Xia J."/>
        </authorList>
    </citation>
    <scope>NUCLEOTIDE SEQUENCE [LARGE SCALE GENOMIC DNA]</scope>
    <source>
        <strain evidence="2 3">M1</strain>
    </source>
</reference>
<protein>
    <submittedName>
        <fullName evidence="2">Uncharacterized protein</fullName>
    </submittedName>
</protein>
<evidence type="ECO:0000313" key="3">
    <source>
        <dbReference type="Proteomes" id="UP001519535"/>
    </source>
</evidence>
<dbReference type="EMBL" id="JAHCLR010000103">
    <property type="protein sequence ID" value="MBS9536254.1"/>
    <property type="molecule type" value="Genomic_DNA"/>
</dbReference>